<keyword evidence="8" id="KW-1185">Reference proteome</keyword>
<evidence type="ECO:0000256" key="3">
    <source>
        <dbReference type="ARBA" id="ARBA00022827"/>
    </source>
</evidence>
<name>A0A365U9E2_9RHOB</name>
<evidence type="ECO:0000259" key="6">
    <source>
        <dbReference type="Pfam" id="PF14759"/>
    </source>
</evidence>
<dbReference type="Pfam" id="PF14759">
    <property type="entry name" value="Reductase_C"/>
    <property type="match status" value="1"/>
</dbReference>
<keyword evidence="2" id="KW-0285">Flavoprotein</keyword>
<dbReference type="Pfam" id="PF07992">
    <property type="entry name" value="Pyr_redox_2"/>
    <property type="match status" value="1"/>
</dbReference>
<dbReference type="SUPFAM" id="SSF55424">
    <property type="entry name" value="FAD/NAD-linked reductases, dimerisation (C-terminal) domain"/>
    <property type="match status" value="1"/>
</dbReference>
<dbReference type="InterPro" id="IPR036188">
    <property type="entry name" value="FAD/NAD-bd_sf"/>
</dbReference>
<proteinExistence type="predicted"/>
<evidence type="ECO:0000256" key="2">
    <source>
        <dbReference type="ARBA" id="ARBA00022630"/>
    </source>
</evidence>
<dbReference type="PANTHER" id="PTHR43557:SF2">
    <property type="entry name" value="RIESKE DOMAIN-CONTAINING PROTEIN-RELATED"/>
    <property type="match status" value="1"/>
</dbReference>
<keyword evidence="4" id="KW-0560">Oxidoreductase</keyword>
<dbReference type="PRINTS" id="PR00411">
    <property type="entry name" value="PNDRDTASEI"/>
</dbReference>
<dbReference type="PANTHER" id="PTHR43557">
    <property type="entry name" value="APOPTOSIS-INDUCING FACTOR 1"/>
    <property type="match status" value="1"/>
</dbReference>
<comment type="caution">
    <text evidence="7">The sequence shown here is derived from an EMBL/GenBank/DDBJ whole genome shotgun (WGS) entry which is preliminary data.</text>
</comment>
<dbReference type="EMBL" id="QNTQ01000006">
    <property type="protein sequence ID" value="RBI85564.1"/>
    <property type="molecule type" value="Genomic_DNA"/>
</dbReference>
<dbReference type="Proteomes" id="UP000253370">
    <property type="component" value="Unassembled WGS sequence"/>
</dbReference>
<feature type="domain" description="Reductase C-terminal" evidence="6">
    <location>
        <begin position="317"/>
        <end position="401"/>
    </location>
</feature>
<dbReference type="AlphaFoldDB" id="A0A365U9E2"/>
<dbReference type="PRINTS" id="PR00368">
    <property type="entry name" value="FADPNR"/>
</dbReference>
<evidence type="ECO:0000313" key="7">
    <source>
        <dbReference type="EMBL" id="RBI85564.1"/>
    </source>
</evidence>
<protein>
    <submittedName>
        <fullName evidence="7">Pyridine nucleotide-disulfide oxidoreductase</fullName>
    </submittedName>
</protein>
<dbReference type="GO" id="GO:0016651">
    <property type="term" value="F:oxidoreductase activity, acting on NAD(P)H"/>
    <property type="evidence" value="ECO:0007669"/>
    <property type="project" value="TreeGrafter"/>
</dbReference>
<dbReference type="Gene3D" id="3.50.50.60">
    <property type="entry name" value="FAD/NAD(P)-binding domain"/>
    <property type="match status" value="2"/>
</dbReference>
<dbReference type="Gene3D" id="3.30.390.30">
    <property type="match status" value="1"/>
</dbReference>
<evidence type="ECO:0000259" key="5">
    <source>
        <dbReference type="Pfam" id="PF07992"/>
    </source>
</evidence>
<dbReference type="SUPFAM" id="SSF51905">
    <property type="entry name" value="FAD/NAD(P)-binding domain"/>
    <property type="match status" value="2"/>
</dbReference>
<dbReference type="GO" id="GO:0005737">
    <property type="term" value="C:cytoplasm"/>
    <property type="evidence" value="ECO:0007669"/>
    <property type="project" value="TreeGrafter"/>
</dbReference>
<organism evidence="7 8">
    <name type="scientific">Rhodosalinus halophilus</name>
    <dbReference type="NCBI Taxonomy" id="2259333"/>
    <lineage>
        <taxon>Bacteria</taxon>
        <taxon>Pseudomonadati</taxon>
        <taxon>Pseudomonadota</taxon>
        <taxon>Alphaproteobacteria</taxon>
        <taxon>Rhodobacterales</taxon>
        <taxon>Paracoccaceae</taxon>
        <taxon>Rhodosalinus</taxon>
    </lineage>
</organism>
<dbReference type="InterPro" id="IPR050446">
    <property type="entry name" value="FAD-oxidoreductase/Apoptosis"/>
</dbReference>
<dbReference type="OrthoDB" id="7809559at2"/>
<evidence type="ECO:0000313" key="8">
    <source>
        <dbReference type="Proteomes" id="UP000253370"/>
    </source>
</evidence>
<reference evidence="7 8" key="1">
    <citation type="submission" date="2018-07" db="EMBL/GenBank/DDBJ databases">
        <title>Rhodosalinus sp. strain E84T genomic sequence and assembly.</title>
        <authorList>
            <person name="Liu Z.-W."/>
            <person name="Lu D.-C."/>
        </authorList>
    </citation>
    <scope>NUCLEOTIDE SEQUENCE [LARGE SCALE GENOMIC DNA]</scope>
    <source>
        <strain evidence="7 8">E84</strain>
    </source>
</reference>
<accession>A0A365U9E2</accession>
<gene>
    <name evidence="7" type="ORF">DRV85_07445</name>
</gene>
<evidence type="ECO:0000256" key="1">
    <source>
        <dbReference type="ARBA" id="ARBA00001974"/>
    </source>
</evidence>
<comment type="cofactor">
    <cofactor evidence="1">
        <name>FAD</name>
        <dbReference type="ChEBI" id="CHEBI:57692"/>
    </cofactor>
</comment>
<feature type="domain" description="FAD/NAD(P)-binding" evidence="5">
    <location>
        <begin position="3"/>
        <end position="298"/>
    </location>
</feature>
<dbReference type="InterPro" id="IPR023753">
    <property type="entry name" value="FAD/NAD-binding_dom"/>
</dbReference>
<sequence length="403" mass="42554">MQNVVVVGAGQAGAALVAKLRAEGYTGSLTLIGEEHAPPYQRPPLSKKYLMGEMALERLYLRPESFYAENGIDLHLDETVVAIDRADRRVIAGGQALPYDALALCTGAVPRRLPGAMGGELRGVHVVRTLADVDEMAPAIRPGARALVVGGGYIGLEAAAVCRTAGMEVTLIEAAPRILGRVAAPETADWFRGLHRARGVDIREGTALDRLTGEDHVTGAVLADGAELDLDLVIVGIGITPATALAESAGLTIDNGIATDELGRTSDPAIWAAGDCASFPWRGARIRLESVQNAIDQAEAVARNMLGADTPYDPHPWFWSDQYDVKLQIAGLNAGYTRVAVRPGASDLSASHWYFAGDRLIAVDAMNAPRDYMVGKRLIEAGKSPDPAAIADPATDLKALLAA</sequence>
<dbReference type="InterPro" id="IPR016156">
    <property type="entry name" value="FAD/NAD-linked_Rdtase_dimer_sf"/>
</dbReference>
<keyword evidence="3" id="KW-0274">FAD</keyword>
<dbReference type="InterPro" id="IPR028202">
    <property type="entry name" value="Reductase_C"/>
</dbReference>
<dbReference type="RefSeq" id="WP_113288822.1">
    <property type="nucleotide sequence ID" value="NZ_QNTQ01000006.1"/>
</dbReference>
<evidence type="ECO:0000256" key="4">
    <source>
        <dbReference type="ARBA" id="ARBA00023002"/>
    </source>
</evidence>